<feature type="transmembrane region" description="Helical" evidence="12">
    <location>
        <begin position="296"/>
        <end position="321"/>
    </location>
</feature>
<feature type="transmembrane region" description="Helical" evidence="12">
    <location>
        <begin position="341"/>
        <end position="366"/>
    </location>
</feature>
<dbReference type="GO" id="GO:0006814">
    <property type="term" value="P:sodium ion transport"/>
    <property type="evidence" value="ECO:0007669"/>
    <property type="project" value="UniProtKB-KW"/>
</dbReference>
<evidence type="ECO:0000256" key="8">
    <source>
        <dbReference type="ARBA" id="ARBA00023065"/>
    </source>
</evidence>
<evidence type="ECO:0000256" key="10">
    <source>
        <dbReference type="ARBA" id="ARBA00023201"/>
    </source>
</evidence>
<dbReference type="CDD" id="cd11492">
    <property type="entry name" value="SLC5sbd_NIS-SMVT"/>
    <property type="match status" value="1"/>
</dbReference>
<feature type="transmembrane region" description="Helical" evidence="12">
    <location>
        <begin position="527"/>
        <end position="548"/>
    </location>
</feature>
<sequence length="607" mass="67837">MEVQNTSTNFFTTALPSVLHNTIKRIPFSWYDYALFCSVLSVSCMTGIYFGCVKKQNTKKDYLLGGKQMKTLPVAISLIASHTSAITVLAIPADVYRYGIGFWQGCVSLFLLHFITYYIYLPVFYKLDLTSTYEYLALRFDEKTRMMASALYALSLLLYLPIVIYVPSLGFATATGLNIHLVVPIACGICVFYTTIGGLKALVWTDTFQFSLTIGCLATVLWLGLKQTGGFISMWNTSIDGHRLDIDFDPDPTKRDSFWTVAIGLTFMFTAQNSINQGCIQKFLSLPSLQAAKISCFTYVMGCILAKTLSVLIGLTMYAIYVGCDPFTTKQVTRNDELVPFFIMHVANTLPGLSGLFFAGVFCAALSTLSGNLNCVSGTLYTDFISKLVSKDISEKMTSNILKLIVVISGICGWLMVFVIENLGGMVQLSVSLKGIAEGPLLGIFTMGMMCKKFNSKGAFYGMISGMVFMTWLFLMSKYYENHGYHYEPKPLSIDDCPDEYKFSVNNTLSNTVPSVDNVFILFKISFYYYSMLGCLVTMLIGTVISLFTQSENAKFVPLSLLTPIIHWMYEQEDEEALKLKKDVYLNIEEAMKVVECHVDKKENKNT</sequence>
<keyword evidence="7" id="KW-0915">Sodium</keyword>
<feature type="transmembrane region" description="Helical" evidence="12">
    <location>
        <begin position="177"/>
        <end position="196"/>
    </location>
</feature>
<evidence type="ECO:0000256" key="1">
    <source>
        <dbReference type="ARBA" id="ARBA00004651"/>
    </source>
</evidence>
<feature type="transmembrane region" description="Helical" evidence="12">
    <location>
        <begin position="33"/>
        <end position="53"/>
    </location>
</feature>
<dbReference type="NCBIfam" id="TIGR00813">
    <property type="entry name" value="sss"/>
    <property type="match status" value="1"/>
</dbReference>
<dbReference type="EMBL" id="JARQZJ010000038">
    <property type="protein sequence ID" value="KAK9876776.1"/>
    <property type="molecule type" value="Genomic_DNA"/>
</dbReference>
<dbReference type="PANTHER" id="PTHR42985">
    <property type="entry name" value="SODIUM-COUPLED MONOCARBOXYLATE TRANSPORTER"/>
    <property type="match status" value="1"/>
</dbReference>
<dbReference type="InterPro" id="IPR038377">
    <property type="entry name" value="Na/Glc_symporter_sf"/>
</dbReference>
<evidence type="ECO:0000256" key="6">
    <source>
        <dbReference type="ARBA" id="ARBA00022989"/>
    </source>
</evidence>
<gene>
    <name evidence="13" type="ORF">WA026_015013</name>
</gene>
<keyword evidence="14" id="KW-1185">Reference proteome</keyword>
<accession>A0AAW1TYW5</accession>
<dbReference type="AlphaFoldDB" id="A0AAW1TYW5"/>
<reference evidence="13 14" key="1">
    <citation type="submission" date="2023-03" db="EMBL/GenBank/DDBJ databases">
        <title>Genome insight into feeding habits of ladybird beetles.</title>
        <authorList>
            <person name="Li H.-S."/>
            <person name="Huang Y.-H."/>
            <person name="Pang H."/>
        </authorList>
    </citation>
    <scope>NUCLEOTIDE SEQUENCE [LARGE SCALE GENOMIC DNA]</scope>
    <source>
        <strain evidence="13">SYSU_2023b</strain>
        <tissue evidence="13">Whole body</tissue>
    </source>
</reference>
<evidence type="ECO:0000256" key="2">
    <source>
        <dbReference type="ARBA" id="ARBA00006434"/>
    </source>
</evidence>
<name>A0AAW1TYW5_9CUCU</name>
<feature type="transmembrane region" description="Helical" evidence="12">
    <location>
        <begin position="257"/>
        <end position="275"/>
    </location>
</feature>
<feature type="transmembrane region" description="Helical" evidence="12">
    <location>
        <begin position="426"/>
        <end position="447"/>
    </location>
</feature>
<evidence type="ECO:0000256" key="9">
    <source>
        <dbReference type="ARBA" id="ARBA00023136"/>
    </source>
</evidence>
<feature type="transmembrane region" description="Helical" evidence="12">
    <location>
        <begin position="459"/>
        <end position="480"/>
    </location>
</feature>
<proteinExistence type="inferred from homology"/>
<comment type="subcellular location">
    <subcellularLocation>
        <location evidence="1">Cell membrane</location>
        <topology evidence="1">Multi-pass membrane protein</topology>
    </subcellularLocation>
</comment>
<evidence type="ECO:0000256" key="4">
    <source>
        <dbReference type="ARBA" id="ARBA00022475"/>
    </source>
</evidence>
<evidence type="ECO:0000256" key="12">
    <source>
        <dbReference type="SAM" id="Phobius"/>
    </source>
</evidence>
<keyword evidence="5 12" id="KW-0812">Transmembrane</keyword>
<dbReference type="Gene3D" id="1.20.1730.10">
    <property type="entry name" value="Sodium/glucose cotransporter"/>
    <property type="match status" value="1"/>
</dbReference>
<keyword evidence="6 12" id="KW-1133">Transmembrane helix</keyword>
<dbReference type="PANTHER" id="PTHR42985:SF21">
    <property type="entry name" value="SODIUM-DEPENDENT MULTIVITAMIN TRANSPORTER-LIKE PROTEIN"/>
    <property type="match status" value="1"/>
</dbReference>
<evidence type="ECO:0000256" key="11">
    <source>
        <dbReference type="RuleBase" id="RU362091"/>
    </source>
</evidence>
<keyword evidence="10" id="KW-0739">Sodium transport</keyword>
<dbReference type="PROSITE" id="PS50283">
    <property type="entry name" value="NA_SOLUT_SYMP_3"/>
    <property type="match status" value="1"/>
</dbReference>
<feature type="transmembrane region" description="Helical" evidence="12">
    <location>
        <begin position="74"/>
        <end position="96"/>
    </location>
</feature>
<evidence type="ECO:0000256" key="3">
    <source>
        <dbReference type="ARBA" id="ARBA00022448"/>
    </source>
</evidence>
<dbReference type="GO" id="GO:0005886">
    <property type="term" value="C:plasma membrane"/>
    <property type="evidence" value="ECO:0007669"/>
    <property type="project" value="UniProtKB-SubCell"/>
</dbReference>
<dbReference type="Proteomes" id="UP001431783">
    <property type="component" value="Unassembled WGS sequence"/>
</dbReference>
<keyword evidence="9 12" id="KW-0472">Membrane</keyword>
<organism evidence="13 14">
    <name type="scientific">Henosepilachna vigintioctopunctata</name>
    <dbReference type="NCBI Taxonomy" id="420089"/>
    <lineage>
        <taxon>Eukaryota</taxon>
        <taxon>Metazoa</taxon>
        <taxon>Ecdysozoa</taxon>
        <taxon>Arthropoda</taxon>
        <taxon>Hexapoda</taxon>
        <taxon>Insecta</taxon>
        <taxon>Pterygota</taxon>
        <taxon>Neoptera</taxon>
        <taxon>Endopterygota</taxon>
        <taxon>Coleoptera</taxon>
        <taxon>Polyphaga</taxon>
        <taxon>Cucujiformia</taxon>
        <taxon>Coccinelloidea</taxon>
        <taxon>Coccinellidae</taxon>
        <taxon>Epilachninae</taxon>
        <taxon>Epilachnini</taxon>
        <taxon>Henosepilachna</taxon>
    </lineage>
</organism>
<evidence type="ECO:0000313" key="14">
    <source>
        <dbReference type="Proteomes" id="UP001431783"/>
    </source>
</evidence>
<comment type="caution">
    <text evidence="13">The sequence shown here is derived from an EMBL/GenBank/DDBJ whole genome shotgun (WGS) entry which is preliminary data.</text>
</comment>
<dbReference type="InterPro" id="IPR001734">
    <property type="entry name" value="Na/solute_symporter"/>
</dbReference>
<keyword evidence="3" id="KW-0813">Transport</keyword>
<comment type="similarity">
    <text evidence="2 11">Belongs to the sodium:solute symporter (SSF) (TC 2.A.21) family.</text>
</comment>
<feature type="transmembrane region" description="Helical" evidence="12">
    <location>
        <begin position="401"/>
        <end position="420"/>
    </location>
</feature>
<feature type="transmembrane region" description="Helical" evidence="12">
    <location>
        <begin position="208"/>
        <end position="225"/>
    </location>
</feature>
<evidence type="ECO:0000313" key="13">
    <source>
        <dbReference type="EMBL" id="KAK9876776.1"/>
    </source>
</evidence>
<protein>
    <submittedName>
        <fullName evidence="13">Uncharacterized protein</fullName>
    </submittedName>
</protein>
<evidence type="ECO:0000256" key="5">
    <source>
        <dbReference type="ARBA" id="ARBA00022692"/>
    </source>
</evidence>
<dbReference type="Pfam" id="PF00474">
    <property type="entry name" value="SSF"/>
    <property type="match status" value="1"/>
</dbReference>
<feature type="transmembrane region" description="Helical" evidence="12">
    <location>
        <begin position="102"/>
        <end position="125"/>
    </location>
</feature>
<keyword evidence="4" id="KW-1003">Cell membrane</keyword>
<dbReference type="GO" id="GO:0015293">
    <property type="term" value="F:symporter activity"/>
    <property type="evidence" value="ECO:0007669"/>
    <property type="project" value="TreeGrafter"/>
</dbReference>
<feature type="transmembrane region" description="Helical" evidence="12">
    <location>
        <begin position="146"/>
        <end position="165"/>
    </location>
</feature>
<evidence type="ECO:0000256" key="7">
    <source>
        <dbReference type="ARBA" id="ARBA00023053"/>
    </source>
</evidence>
<keyword evidence="8" id="KW-0406">Ion transport</keyword>
<dbReference type="InterPro" id="IPR051163">
    <property type="entry name" value="Sodium:Solute_Symporter_SSF"/>
</dbReference>